<evidence type="ECO:0000256" key="4">
    <source>
        <dbReference type="ARBA" id="ARBA00022833"/>
    </source>
</evidence>
<name>A0A811PPD1_9POAL</name>
<evidence type="ECO:0000313" key="10">
    <source>
        <dbReference type="Proteomes" id="UP000604825"/>
    </source>
</evidence>
<keyword evidence="3 5" id="KW-0863">Zinc-finger</keyword>
<dbReference type="PROSITE" id="PS50966">
    <property type="entry name" value="ZF_SWIM"/>
    <property type="match status" value="1"/>
</dbReference>
<comment type="similarity">
    <text evidence="1 6">Belongs to the FHY3/FAR1 family.</text>
</comment>
<dbReference type="Proteomes" id="UP000604825">
    <property type="component" value="Unassembled WGS sequence"/>
</dbReference>
<protein>
    <recommendedName>
        <fullName evidence="6">Protein FAR1-RELATED SEQUENCE</fullName>
    </recommendedName>
</protein>
<keyword evidence="4 6" id="KW-0862">Zinc</keyword>
<dbReference type="Pfam" id="PF03101">
    <property type="entry name" value="FAR1"/>
    <property type="match status" value="1"/>
</dbReference>
<feature type="region of interest" description="Disordered" evidence="7">
    <location>
        <begin position="1"/>
        <end position="32"/>
    </location>
</feature>
<sequence length="820" mass="92770">MEVEEPLLTSKNPRRARRRDLNALDPSIEESDGEDIGVPEVGMVFNNHTEVNRFYRKYARRVGFGVSVRRSSFSQEGTCLYLELMCCKGGRPRYEPKFRKRASSTTNCPAKIRVKLWGDKLLHVELAILDHNHPVSPAMARFLNSYKQLSGPAKKQLRMGGPGAMPVEESSEMPMDKLGELEQLLFGESKHHSFVERGRLKLQPGDSEALRLFFTRMQAKNANFFNVIDLDDEGCTRNVFWADARSRAMCEYYSDVITLDTSYVASKYDMPLATFIGVNHHGQSVLMGCALLSDETAETYSWLLKAWIACMYGNLPKAIVTDYCRGIQSAVAEVIPGVRHRMCLFQIMRKAAERLGGLSEYRAINKAMHKAVYDSLTIDEFEGEWNTLITYSGLQGNDWLRSLYECRSSWVPVFIKDTFWAGMSATQRNETTTPFFYGYVDLKTTLKHFLGKYEMALQSKYEKEAQADFETFHKQRPPVSKFYMEEQLSKVYTHNMFKKFQDEIEAIMYCHVSLIGVDGPVSTFNVKECIFLEDGKRTMSKIFAVTYKADEKSISCICGGFQFSGILCRHSLSMLKFQLVREIPQHYILDRWKKDFRQLHVKRRPPSDLVPNNRMDRYDYISMRCLQLVDSAVLSDKYRLALRLVRETENFLLNSNTHDDTQPRIKSRVPKVNKPNTVTGQTVVGAATGNRNDGLKGPEAPAVMQVPQIQKGGTEKGIVPTGYIGVPANIQQFVGSQAAFQPSIVYMVPSGVDPHAVGNVLMPVMYQQMFQVPPKPNETVQDTSANGKRKRPRGQKLTETSQQANGTPASASGKGGTANI</sequence>
<reference evidence="9" key="1">
    <citation type="submission" date="2020-10" db="EMBL/GenBank/DDBJ databases">
        <authorList>
            <person name="Han B."/>
            <person name="Lu T."/>
            <person name="Zhao Q."/>
            <person name="Huang X."/>
            <person name="Zhao Y."/>
        </authorList>
    </citation>
    <scope>NUCLEOTIDE SEQUENCE</scope>
</reference>
<evidence type="ECO:0000256" key="5">
    <source>
        <dbReference type="PROSITE-ProRule" id="PRU00325"/>
    </source>
</evidence>
<gene>
    <name evidence="9" type="ORF">NCGR_LOCUS28685</name>
</gene>
<keyword evidence="2 6" id="KW-0479">Metal-binding</keyword>
<dbReference type="InterPro" id="IPR007527">
    <property type="entry name" value="Znf_SWIM"/>
</dbReference>
<comment type="function">
    <text evidence="6">Putative transcription activator involved in regulating light control of development.</text>
</comment>
<evidence type="ECO:0000256" key="2">
    <source>
        <dbReference type="ARBA" id="ARBA00022723"/>
    </source>
</evidence>
<dbReference type="PANTHER" id="PTHR31669:SF297">
    <property type="entry name" value="PROTEIN FAR1-RELATED SEQUENCE"/>
    <property type="match status" value="1"/>
</dbReference>
<keyword evidence="10" id="KW-1185">Reference proteome</keyword>
<evidence type="ECO:0000259" key="8">
    <source>
        <dbReference type="PROSITE" id="PS50966"/>
    </source>
</evidence>
<keyword evidence="6" id="KW-0539">Nucleus</keyword>
<evidence type="ECO:0000256" key="1">
    <source>
        <dbReference type="ARBA" id="ARBA00005889"/>
    </source>
</evidence>
<dbReference type="GO" id="GO:0005634">
    <property type="term" value="C:nucleus"/>
    <property type="evidence" value="ECO:0007669"/>
    <property type="project" value="UniProtKB-SubCell"/>
</dbReference>
<evidence type="ECO:0000313" key="9">
    <source>
        <dbReference type="EMBL" id="CAD6243656.1"/>
    </source>
</evidence>
<dbReference type="SMART" id="SM00575">
    <property type="entry name" value="ZnF_PMZ"/>
    <property type="match status" value="1"/>
</dbReference>
<comment type="subcellular location">
    <subcellularLocation>
        <location evidence="6">Nucleus</location>
    </subcellularLocation>
</comment>
<dbReference type="AlphaFoldDB" id="A0A811PPD1"/>
<dbReference type="PANTHER" id="PTHR31669">
    <property type="entry name" value="PROTEIN FAR1-RELATED SEQUENCE 10-RELATED"/>
    <property type="match status" value="1"/>
</dbReference>
<dbReference type="InterPro" id="IPR006564">
    <property type="entry name" value="Znf_PMZ"/>
</dbReference>
<dbReference type="InterPro" id="IPR004330">
    <property type="entry name" value="FAR1_DNA_bnd_dom"/>
</dbReference>
<evidence type="ECO:0000256" key="7">
    <source>
        <dbReference type="SAM" id="MobiDB-lite"/>
    </source>
</evidence>
<dbReference type="GO" id="GO:0006355">
    <property type="term" value="P:regulation of DNA-templated transcription"/>
    <property type="evidence" value="ECO:0007669"/>
    <property type="project" value="UniProtKB-UniRule"/>
</dbReference>
<dbReference type="EMBL" id="CAJGYO010000007">
    <property type="protein sequence ID" value="CAD6243656.1"/>
    <property type="molecule type" value="Genomic_DNA"/>
</dbReference>
<comment type="caution">
    <text evidence="9">The sequence shown here is derived from an EMBL/GenBank/DDBJ whole genome shotgun (WGS) entry which is preliminary data.</text>
</comment>
<evidence type="ECO:0000256" key="3">
    <source>
        <dbReference type="ARBA" id="ARBA00022771"/>
    </source>
</evidence>
<dbReference type="GO" id="GO:0008270">
    <property type="term" value="F:zinc ion binding"/>
    <property type="evidence" value="ECO:0007669"/>
    <property type="project" value="UniProtKB-UniRule"/>
</dbReference>
<proteinExistence type="inferred from homology"/>
<dbReference type="InterPro" id="IPR031052">
    <property type="entry name" value="FHY3/FAR1"/>
</dbReference>
<organism evidence="9 10">
    <name type="scientific">Miscanthus lutarioriparius</name>
    <dbReference type="NCBI Taxonomy" id="422564"/>
    <lineage>
        <taxon>Eukaryota</taxon>
        <taxon>Viridiplantae</taxon>
        <taxon>Streptophyta</taxon>
        <taxon>Embryophyta</taxon>
        <taxon>Tracheophyta</taxon>
        <taxon>Spermatophyta</taxon>
        <taxon>Magnoliopsida</taxon>
        <taxon>Liliopsida</taxon>
        <taxon>Poales</taxon>
        <taxon>Poaceae</taxon>
        <taxon>PACMAD clade</taxon>
        <taxon>Panicoideae</taxon>
        <taxon>Andropogonodae</taxon>
        <taxon>Andropogoneae</taxon>
        <taxon>Saccharinae</taxon>
        <taxon>Miscanthus</taxon>
    </lineage>
</organism>
<evidence type="ECO:0000256" key="6">
    <source>
        <dbReference type="RuleBase" id="RU367018"/>
    </source>
</evidence>
<dbReference type="Pfam" id="PF04434">
    <property type="entry name" value="SWIM"/>
    <property type="match status" value="1"/>
</dbReference>
<dbReference type="InterPro" id="IPR018289">
    <property type="entry name" value="MULE_transposase_dom"/>
</dbReference>
<dbReference type="OrthoDB" id="747268at2759"/>
<feature type="domain" description="SWIM-type" evidence="8">
    <location>
        <begin position="543"/>
        <end position="579"/>
    </location>
</feature>
<accession>A0A811PPD1</accession>
<dbReference type="Pfam" id="PF10551">
    <property type="entry name" value="MULE"/>
    <property type="match status" value="1"/>
</dbReference>
<feature type="region of interest" description="Disordered" evidence="7">
    <location>
        <begin position="774"/>
        <end position="820"/>
    </location>
</feature>
<feature type="compositionally biased region" description="Polar residues" evidence="7">
    <location>
        <begin position="797"/>
        <end position="810"/>
    </location>
</feature>